<protein>
    <submittedName>
        <fullName evidence="2 3">Uncharacterized protein LOC112685789</fullName>
    </submittedName>
</protein>
<proteinExistence type="predicted"/>
<accession>A0A8B8FRI5</accession>
<dbReference type="RefSeq" id="XP_025413564.1">
    <property type="nucleotide sequence ID" value="XM_025557779.1"/>
</dbReference>
<reference evidence="2 3" key="1">
    <citation type="submission" date="2025-04" db="UniProtKB">
        <authorList>
            <consortium name="RefSeq"/>
        </authorList>
    </citation>
    <scope>IDENTIFICATION</scope>
    <source>
        <tissue evidence="2 3">Whole body</tissue>
    </source>
</reference>
<dbReference type="RefSeq" id="XP_025413563.1">
    <property type="nucleotide sequence ID" value="XM_025557778.1"/>
</dbReference>
<evidence type="ECO:0000313" key="3">
    <source>
        <dbReference type="RefSeq" id="XP_025413564.1"/>
    </source>
</evidence>
<sequence length="111" mass="13130">MASRDCDRFRKYLSGSEKAKRKLKKDEYLENQRNAMKKFLKIENTGILISESSENKSCCQEVLERNLRNFENVEDGRMTEIQNESIDVEHEKPTFNDTIESIVLEKKYCDQ</sequence>
<dbReference type="Proteomes" id="UP000694846">
    <property type="component" value="Unplaced"/>
</dbReference>
<keyword evidence="1" id="KW-1185">Reference proteome</keyword>
<dbReference type="RefSeq" id="XP_025413565.1">
    <property type="nucleotide sequence ID" value="XM_025557780.1"/>
</dbReference>
<evidence type="ECO:0000313" key="2">
    <source>
        <dbReference type="RefSeq" id="XP_025413563.1"/>
    </source>
</evidence>
<gene>
    <name evidence="2 3 4" type="primary">LOC112685789</name>
</gene>
<dbReference type="GeneID" id="112685789"/>
<name>A0A8B8FRI5_9HEMI</name>
<dbReference type="AlphaFoldDB" id="A0A8B8FRI5"/>
<organism evidence="1 3">
    <name type="scientific">Sipha flava</name>
    <name type="common">yellow sugarcane aphid</name>
    <dbReference type="NCBI Taxonomy" id="143950"/>
    <lineage>
        <taxon>Eukaryota</taxon>
        <taxon>Metazoa</taxon>
        <taxon>Ecdysozoa</taxon>
        <taxon>Arthropoda</taxon>
        <taxon>Hexapoda</taxon>
        <taxon>Insecta</taxon>
        <taxon>Pterygota</taxon>
        <taxon>Neoptera</taxon>
        <taxon>Paraneoptera</taxon>
        <taxon>Hemiptera</taxon>
        <taxon>Sternorrhyncha</taxon>
        <taxon>Aphidomorpha</taxon>
        <taxon>Aphidoidea</taxon>
        <taxon>Aphididae</taxon>
        <taxon>Sipha</taxon>
    </lineage>
</organism>
<evidence type="ECO:0000313" key="4">
    <source>
        <dbReference type="RefSeq" id="XP_025413565.1"/>
    </source>
</evidence>
<evidence type="ECO:0000313" key="1">
    <source>
        <dbReference type="Proteomes" id="UP000694846"/>
    </source>
</evidence>